<dbReference type="PROSITE" id="PS50850">
    <property type="entry name" value="MFS"/>
    <property type="match status" value="1"/>
</dbReference>
<feature type="transmembrane region" description="Helical" evidence="6">
    <location>
        <begin position="155"/>
        <end position="181"/>
    </location>
</feature>
<dbReference type="SUPFAM" id="SSF103473">
    <property type="entry name" value="MFS general substrate transporter"/>
    <property type="match status" value="1"/>
</dbReference>
<feature type="region of interest" description="Disordered" evidence="5">
    <location>
        <begin position="1"/>
        <end position="20"/>
    </location>
</feature>
<keyword evidence="4 6" id="KW-0472">Membrane</keyword>
<feature type="transmembrane region" description="Helical" evidence="6">
    <location>
        <begin position="218"/>
        <end position="236"/>
    </location>
</feature>
<dbReference type="CDD" id="cd17321">
    <property type="entry name" value="MFS_MMR_MDR_like"/>
    <property type="match status" value="1"/>
</dbReference>
<evidence type="ECO:0000256" key="5">
    <source>
        <dbReference type="SAM" id="MobiDB-lite"/>
    </source>
</evidence>
<evidence type="ECO:0000256" key="4">
    <source>
        <dbReference type="ARBA" id="ARBA00023136"/>
    </source>
</evidence>
<evidence type="ECO:0000313" key="8">
    <source>
        <dbReference type="EMBL" id="MBB5616932.1"/>
    </source>
</evidence>
<dbReference type="AlphaFoldDB" id="A0A840XEK8"/>
<evidence type="ECO:0000256" key="3">
    <source>
        <dbReference type="ARBA" id="ARBA00022989"/>
    </source>
</evidence>
<feature type="compositionally biased region" description="Pro residues" evidence="5">
    <location>
        <begin position="1"/>
        <end position="18"/>
    </location>
</feature>
<feature type="transmembrane region" description="Helical" evidence="6">
    <location>
        <begin position="374"/>
        <end position="393"/>
    </location>
</feature>
<feature type="transmembrane region" description="Helical" evidence="6">
    <location>
        <begin position="350"/>
        <end position="368"/>
    </location>
</feature>
<dbReference type="InterPro" id="IPR036259">
    <property type="entry name" value="MFS_trans_sf"/>
</dbReference>
<evidence type="ECO:0000259" key="7">
    <source>
        <dbReference type="PROSITE" id="PS50850"/>
    </source>
</evidence>
<evidence type="ECO:0000313" key="9">
    <source>
        <dbReference type="Proteomes" id="UP000552883"/>
    </source>
</evidence>
<proteinExistence type="predicted"/>
<organism evidence="8 9">
    <name type="scientific">Microcella frigidaquae</name>
    <dbReference type="NCBI Taxonomy" id="424758"/>
    <lineage>
        <taxon>Bacteria</taxon>
        <taxon>Bacillati</taxon>
        <taxon>Actinomycetota</taxon>
        <taxon>Actinomycetes</taxon>
        <taxon>Micrococcales</taxon>
        <taxon>Microbacteriaceae</taxon>
        <taxon>Microcella</taxon>
    </lineage>
</organism>
<feature type="transmembrane region" description="Helical" evidence="6">
    <location>
        <begin position="187"/>
        <end position="206"/>
    </location>
</feature>
<evidence type="ECO:0000256" key="6">
    <source>
        <dbReference type="SAM" id="Phobius"/>
    </source>
</evidence>
<dbReference type="Gene3D" id="1.20.1720.10">
    <property type="entry name" value="Multidrug resistance protein D"/>
    <property type="match status" value="1"/>
</dbReference>
<comment type="caution">
    <text evidence="8">The sequence shown here is derived from an EMBL/GenBank/DDBJ whole genome shotgun (WGS) entry which is preliminary data.</text>
</comment>
<sequence>MAAPPPTPPAAAPAPAPGPSATLDPRRARLVLIVVSVALMTVVSAVSGLNVALPSLARATGASQTELTWIVDAYTVIFAGLLLASGAIGDRLGRKGILLVGLAIFGAAAAAAAFVETPEALIALRAVMGIGAAAIMPTTLSVITTTLPLEQRGTAVGVWVGVAGGGAAIGVFASALLLQWFEWPAFFWLNVSLAAVGFVGTMLVVPPGRDEHPPRFDGLGAVLSLVAVGGIVFGIIEIPERGGDDPLALGVLALGLAALVAFVLWEWRTPAPLLDPRLFAVRGFGMGSLSLSAQFFAAFGFFFAALQYLQFVAGLSPLWAAGCLLPMPFILIPLARFSPRLAEHFGYRRVAPVGLLLIAAAFVVFSRLEVELNYAVFFTGIVLFATGMALSGAPSTTAITRSLPAGKQGVASAVNDTAREFGSALGIAVLGSILTQTYKAGVQDAIAGLPPTIASAIESSIAFTQSPRVAEFGAAAEPIIAAAKESFLDGVTTALLVAAGVLAVTAAITATFGPRRVAAAPDAAPAASAAPTS</sequence>
<dbReference type="Gene3D" id="1.20.1250.20">
    <property type="entry name" value="MFS general substrate transporter like domains"/>
    <property type="match status" value="1"/>
</dbReference>
<dbReference type="PANTHER" id="PTHR42718">
    <property type="entry name" value="MAJOR FACILITATOR SUPERFAMILY MULTIDRUG TRANSPORTER MFSC"/>
    <property type="match status" value="1"/>
</dbReference>
<dbReference type="GO" id="GO:0005886">
    <property type="term" value="C:plasma membrane"/>
    <property type="evidence" value="ECO:0007669"/>
    <property type="project" value="UniProtKB-SubCell"/>
</dbReference>
<keyword evidence="9" id="KW-1185">Reference proteome</keyword>
<evidence type="ECO:0000256" key="2">
    <source>
        <dbReference type="ARBA" id="ARBA00022692"/>
    </source>
</evidence>
<keyword evidence="2 6" id="KW-0812">Transmembrane</keyword>
<comment type="subcellular location">
    <subcellularLocation>
        <location evidence="1">Cell membrane</location>
        <topology evidence="1">Multi-pass membrane protein</topology>
    </subcellularLocation>
</comment>
<feature type="transmembrane region" description="Helical" evidence="6">
    <location>
        <begin position="96"/>
        <end position="115"/>
    </location>
</feature>
<dbReference type="GO" id="GO:0022857">
    <property type="term" value="F:transmembrane transporter activity"/>
    <property type="evidence" value="ECO:0007669"/>
    <property type="project" value="InterPro"/>
</dbReference>
<keyword evidence="3 6" id="KW-1133">Transmembrane helix</keyword>
<gene>
    <name evidence="8" type="ORF">BJ959_000428</name>
</gene>
<feature type="transmembrane region" description="Helical" evidence="6">
    <location>
        <begin position="318"/>
        <end position="338"/>
    </location>
</feature>
<accession>A0A840XEK8</accession>
<dbReference type="Pfam" id="PF07690">
    <property type="entry name" value="MFS_1"/>
    <property type="match status" value="1"/>
</dbReference>
<dbReference type="EMBL" id="JACHBS010000001">
    <property type="protein sequence ID" value="MBB5616932.1"/>
    <property type="molecule type" value="Genomic_DNA"/>
</dbReference>
<feature type="transmembrane region" description="Helical" evidence="6">
    <location>
        <begin position="121"/>
        <end position="143"/>
    </location>
</feature>
<dbReference type="Proteomes" id="UP000552883">
    <property type="component" value="Unassembled WGS sequence"/>
</dbReference>
<name>A0A840XEK8_9MICO</name>
<evidence type="ECO:0000256" key="1">
    <source>
        <dbReference type="ARBA" id="ARBA00004651"/>
    </source>
</evidence>
<feature type="transmembrane region" description="Helical" evidence="6">
    <location>
        <begin position="279"/>
        <end position="306"/>
    </location>
</feature>
<dbReference type="RefSeq" id="WP_183321830.1">
    <property type="nucleotide sequence ID" value="NZ_BAAANZ010000022.1"/>
</dbReference>
<feature type="domain" description="Major facilitator superfamily (MFS) profile" evidence="7">
    <location>
        <begin position="31"/>
        <end position="517"/>
    </location>
</feature>
<dbReference type="PANTHER" id="PTHR42718:SF42">
    <property type="entry name" value="EXPORT PROTEIN"/>
    <property type="match status" value="1"/>
</dbReference>
<feature type="transmembrane region" description="Helical" evidence="6">
    <location>
        <begin position="248"/>
        <end position="267"/>
    </location>
</feature>
<dbReference type="InterPro" id="IPR011701">
    <property type="entry name" value="MFS"/>
</dbReference>
<reference evidence="8 9" key="1">
    <citation type="submission" date="2020-08" db="EMBL/GenBank/DDBJ databases">
        <title>Sequencing the genomes of 1000 actinobacteria strains.</title>
        <authorList>
            <person name="Klenk H.-P."/>
        </authorList>
    </citation>
    <scope>NUCLEOTIDE SEQUENCE [LARGE SCALE GENOMIC DNA]</scope>
    <source>
        <strain evidence="8 9">DSM 23889</strain>
    </source>
</reference>
<dbReference type="InterPro" id="IPR020846">
    <property type="entry name" value="MFS_dom"/>
</dbReference>
<protein>
    <submittedName>
        <fullName evidence="8">MFS family permease</fullName>
    </submittedName>
</protein>
<feature type="transmembrane region" description="Helical" evidence="6">
    <location>
        <begin position="69"/>
        <end position="89"/>
    </location>
</feature>
<feature type="transmembrane region" description="Helical" evidence="6">
    <location>
        <begin position="30"/>
        <end position="49"/>
    </location>
</feature>